<name>A0ABU5T3S2_9MICC</name>
<gene>
    <name evidence="3" type="ORF">SPF06_03535</name>
</gene>
<proteinExistence type="predicted"/>
<dbReference type="EMBL" id="JAYGGQ010000001">
    <property type="protein sequence ID" value="MEA5453786.1"/>
    <property type="molecule type" value="Genomic_DNA"/>
</dbReference>
<sequence>MARSRSSRSSTASCLLVPEPVPGETEFVEPLVLTNADGKPLVAAFTDRARIRPDFLDHAPTVVTTQGAVLLQNLGAELGLVLNPGAAFGFELSAEHVAAVLKDFRPATPEEMNGSGGQSVGASGE</sequence>
<evidence type="ECO:0000313" key="4">
    <source>
        <dbReference type="Proteomes" id="UP001304769"/>
    </source>
</evidence>
<evidence type="ECO:0000259" key="2">
    <source>
        <dbReference type="Pfam" id="PF07179"/>
    </source>
</evidence>
<reference evidence="3 4" key="1">
    <citation type="submission" date="2023-12" db="EMBL/GenBank/DDBJ databases">
        <title>Sinomonas terricola sp. nov, isolated from litchi orchard soil in Guangdong, PR China.</title>
        <authorList>
            <person name="Jiaxin W."/>
            <person name="Yang Z."/>
            <person name="Honghui Z."/>
        </authorList>
    </citation>
    <scope>NUCLEOTIDE SEQUENCE [LARGE SCALE GENOMIC DNA]</scope>
    <source>
        <strain evidence="3 4">JGH33</strain>
    </source>
</reference>
<keyword evidence="4" id="KW-1185">Reference proteome</keyword>
<organism evidence="3 4">
    <name type="scientific">Sinomonas terricola</name>
    <dbReference type="NCBI Taxonomy" id="3110330"/>
    <lineage>
        <taxon>Bacteria</taxon>
        <taxon>Bacillati</taxon>
        <taxon>Actinomycetota</taxon>
        <taxon>Actinomycetes</taxon>
        <taxon>Micrococcales</taxon>
        <taxon>Micrococcaceae</taxon>
        <taxon>Sinomonas</taxon>
    </lineage>
</organism>
<feature type="compositionally biased region" description="Gly residues" evidence="1">
    <location>
        <begin position="114"/>
        <end position="125"/>
    </location>
</feature>
<protein>
    <submittedName>
        <fullName evidence="3">SseB family protein</fullName>
    </submittedName>
</protein>
<evidence type="ECO:0000256" key="1">
    <source>
        <dbReference type="SAM" id="MobiDB-lite"/>
    </source>
</evidence>
<accession>A0ABU5T3S2</accession>
<evidence type="ECO:0000313" key="3">
    <source>
        <dbReference type="EMBL" id="MEA5453786.1"/>
    </source>
</evidence>
<dbReference type="InterPro" id="IPR009839">
    <property type="entry name" value="SseB_N"/>
</dbReference>
<comment type="caution">
    <text evidence="3">The sequence shown here is derived from an EMBL/GenBank/DDBJ whole genome shotgun (WGS) entry which is preliminary data.</text>
</comment>
<dbReference type="Proteomes" id="UP001304769">
    <property type="component" value="Unassembled WGS sequence"/>
</dbReference>
<feature type="region of interest" description="Disordered" evidence="1">
    <location>
        <begin position="106"/>
        <end position="125"/>
    </location>
</feature>
<feature type="domain" description="SseB protein N-terminal" evidence="2">
    <location>
        <begin position="18"/>
        <end position="99"/>
    </location>
</feature>
<dbReference type="RefSeq" id="WP_323277538.1">
    <property type="nucleotide sequence ID" value="NZ_JAYGGQ010000001.1"/>
</dbReference>
<dbReference type="Pfam" id="PF07179">
    <property type="entry name" value="SseB"/>
    <property type="match status" value="1"/>
</dbReference>